<sequence>MSEAGGRDAVYPAAASALERGRRRRTGLRLRHRTAPVTFAEIKVRACGRSRGRETVVLNGLNESRCRRWTRRRRARSALRARPASPRPTSAGAGPTCSTSGSARSSPRAAGAGRAARCCASRTRRRRARPPAPPERASDRLHRARRRSVVVSKLSSGVCLNLIVVDFIV</sequence>
<evidence type="ECO:0000313" key="3">
    <source>
        <dbReference type="RefSeq" id="XP_052744783.1"/>
    </source>
</evidence>
<name>A0ABM3M0G0_BICAN</name>
<keyword evidence="2" id="KW-1185">Reference proteome</keyword>
<dbReference type="RefSeq" id="XP_052744783.1">
    <property type="nucleotide sequence ID" value="XM_052888823.1"/>
</dbReference>
<reference evidence="3" key="1">
    <citation type="submission" date="2025-08" db="UniProtKB">
        <authorList>
            <consortium name="RefSeq"/>
        </authorList>
    </citation>
    <scope>IDENTIFICATION</scope>
</reference>
<proteinExistence type="predicted"/>
<protein>
    <submittedName>
        <fullName evidence="3">Uncharacterized protein LOC112052381 isoform X1</fullName>
    </submittedName>
</protein>
<organism evidence="2 3">
    <name type="scientific">Bicyclus anynana</name>
    <name type="common">Squinting bush brown butterfly</name>
    <dbReference type="NCBI Taxonomy" id="110368"/>
    <lineage>
        <taxon>Eukaryota</taxon>
        <taxon>Metazoa</taxon>
        <taxon>Ecdysozoa</taxon>
        <taxon>Arthropoda</taxon>
        <taxon>Hexapoda</taxon>
        <taxon>Insecta</taxon>
        <taxon>Pterygota</taxon>
        <taxon>Neoptera</taxon>
        <taxon>Endopterygota</taxon>
        <taxon>Lepidoptera</taxon>
        <taxon>Glossata</taxon>
        <taxon>Ditrysia</taxon>
        <taxon>Papilionoidea</taxon>
        <taxon>Nymphalidae</taxon>
        <taxon>Satyrinae</taxon>
        <taxon>Satyrini</taxon>
        <taxon>Mycalesina</taxon>
        <taxon>Bicyclus</taxon>
    </lineage>
</organism>
<feature type="compositionally biased region" description="Basic residues" evidence="1">
    <location>
        <begin position="69"/>
        <end position="79"/>
    </location>
</feature>
<evidence type="ECO:0000313" key="2">
    <source>
        <dbReference type="Proteomes" id="UP001652582"/>
    </source>
</evidence>
<gene>
    <name evidence="3" type="primary">LOC112052381</name>
</gene>
<dbReference type="GeneID" id="112052381"/>
<dbReference type="Proteomes" id="UP001652582">
    <property type="component" value="Chromosome 23"/>
</dbReference>
<evidence type="ECO:0000256" key="1">
    <source>
        <dbReference type="SAM" id="MobiDB-lite"/>
    </source>
</evidence>
<feature type="compositionally biased region" description="Low complexity" evidence="1">
    <location>
        <begin position="80"/>
        <end position="121"/>
    </location>
</feature>
<feature type="region of interest" description="Disordered" evidence="1">
    <location>
        <begin position="69"/>
        <end position="147"/>
    </location>
</feature>
<accession>A0ABM3M0G0</accession>